<keyword evidence="3" id="KW-0812">Transmembrane</keyword>
<feature type="transmembrane region" description="Helical" evidence="3">
    <location>
        <begin position="81"/>
        <end position="102"/>
    </location>
</feature>
<evidence type="ECO:0000313" key="4">
    <source>
        <dbReference type="EMBL" id="JAA72554.1"/>
    </source>
</evidence>
<organism evidence="4">
    <name type="scientific">Ixodes ricinus</name>
    <name type="common">Common tick</name>
    <name type="synonym">Acarus ricinus</name>
    <dbReference type="NCBI Taxonomy" id="34613"/>
    <lineage>
        <taxon>Eukaryota</taxon>
        <taxon>Metazoa</taxon>
        <taxon>Ecdysozoa</taxon>
        <taxon>Arthropoda</taxon>
        <taxon>Chelicerata</taxon>
        <taxon>Arachnida</taxon>
        <taxon>Acari</taxon>
        <taxon>Parasitiformes</taxon>
        <taxon>Ixodida</taxon>
        <taxon>Ixodoidea</taxon>
        <taxon>Ixodidae</taxon>
        <taxon>Ixodinae</taxon>
        <taxon>Ixodes</taxon>
    </lineage>
</organism>
<reference evidence="4" key="1">
    <citation type="submission" date="2012-12" db="EMBL/GenBank/DDBJ databases">
        <title>Identification and characterization of a phenylalanine ammonia-lyase gene family in Isatis indigotica Fort.</title>
        <authorList>
            <person name="Liu Q."/>
            <person name="Chen J."/>
            <person name="Zhou X."/>
            <person name="Di P."/>
            <person name="Xiao Y."/>
            <person name="Xuan H."/>
            <person name="Zhang L."/>
            <person name="Chen W."/>
        </authorList>
    </citation>
    <scope>NUCLEOTIDE SEQUENCE</scope>
    <source>
        <tissue evidence="4">Salivary gland</tissue>
    </source>
</reference>
<dbReference type="PANTHER" id="PTHR43157">
    <property type="entry name" value="PHOSPHATIDYLINOSITOL-GLYCAN BIOSYNTHESIS CLASS F PROTEIN-RELATED"/>
    <property type="match status" value="1"/>
</dbReference>
<dbReference type="PRINTS" id="PR00081">
    <property type="entry name" value="GDHRDH"/>
</dbReference>
<dbReference type="Gene3D" id="3.40.50.720">
    <property type="entry name" value="NAD(P)-binding Rossmann-like Domain"/>
    <property type="match status" value="1"/>
</dbReference>
<sequence>DKLARMARPLLWSVAACIGPSLLPFSSRVECRTRNTGYVLRYYVCISTKGRPETMETTKETPTTETPTTETSESGVDLTGLWIFIGVVAAVFFLLVVLVLCLKVYNYCIKGVCTSPQQMNGKTVIITGGNAGIGKETAKELARRKARVILACRNINKGQEAANEIFLETQQTVVVKHLDLSSLKSVRDFARDIVFTEPRLDVLINNAGMALVDDKLQLTEDGYELAFQTNYLGHFLLTMLLLDLLKKTAPSRVVNVSSALHHGGATDRMEERIRGTLRSSPTLTYNHTKMANLMFTIELAKRLKNDGVTVNALHPGVMETGLSDGLLGRDLAFRFNFWIFGKTATEGAQTSIYAAVDPKLSGETGCYFSDCRKAWINWRARNAERNRELFETSLKLAHLEVSEGNKQILKDE</sequence>
<dbReference type="GO" id="GO:0016491">
    <property type="term" value="F:oxidoreductase activity"/>
    <property type="evidence" value="ECO:0007669"/>
    <property type="project" value="UniProtKB-KW"/>
</dbReference>
<keyword evidence="3" id="KW-0472">Membrane</keyword>
<protein>
    <submittedName>
        <fullName evidence="4">Putative dehydrogenase with different specificities related to short-chain alcohol dehydrogenase</fullName>
    </submittedName>
</protein>
<dbReference type="PRINTS" id="PR00080">
    <property type="entry name" value="SDRFAMILY"/>
</dbReference>
<keyword evidence="1" id="KW-0560">Oxidoreductase</keyword>
<proteinExistence type="evidence at transcript level"/>
<dbReference type="InterPro" id="IPR002347">
    <property type="entry name" value="SDR_fam"/>
</dbReference>
<dbReference type="PANTHER" id="PTHR43157:SF66">
    <property type="entry name" value="WW DOMAIN-CONTAINING OXIDOREDUCTASE-LIKE PROTEIN"/>
    <property type="match status" value="1"/>
</dbReference>
<evidence type="ECO:0000256" key="3">
    <source>
        <dbReference type="SAM" id="Phobius"/>
    </source>
</evidence>
<comment type="similarity">
    <text evidence="2">Belongs to the short-chain dehydrogenases/reductases (SDR) family.</text>
</comment>
<dbReference type="AlphaFoldDB" id="A0A0K8RPL6"/>
<keyword evidence="3" id="KW-1133">Transmembrane helix</keyword>
<feature type="non-terminal residue" evidence="4">
    <location>
        <position position="1"/>
    </location>
</feature>
<dbReference type="EMBL" id="GADI01001254">
    <property type="protein sequence ID" value="JAA72554.1"/>
    <property type="molecule type" value="mRNA"/>
</dbReference>
<evidence type="ECO:0000256" key="1">
    <source>
        <dbReference type="ARBA" id="ARBA00023002"/>
    </source>
</evidence>
<name>A0A0K8RPL6_IXORI</name>
<accession>A0A0K8RPL6</accession>
<dbReference type="SUPFAM" id="SSF51735">
    <property type="entry name" value="NAD(P)-binding Rossmann-fold domains"/>
    <property type="match status" value="1"/>
</dbReference>
<dbReference type="Pfam" id="PF00106">
    <property type="entry name" value="adh_short"/>
    <property type="match status" value="1"/>
</dbReference>
<evidence type="ECO:0000256" key="2">
    <source>
        <dbReference type="RuleBase" id="RU000363"/>
    </source>
</evidence>
<dbReference type="InterPro" id="IPR036291">
    <property type="entry name" value="NAD(P)-bd_dom_sf"/>
</dbReference>